<dbReference type="InterPro" id="IPR035625">
    <property type="entry name" value="Tfc3-like_eWH"/>
</dbReference>
<evidence type="ECO:0000256" key="5">
    <source>
        <dbReference type="ARBA" id="ARBA00023242"/>
    </source>
</evidence>
<feature type="domain" description="Transcription factor tau subunit sfc3/Tfc3 C-terminal" evidence="8">
    <location>
        <begin position="1577"/>
        <end position="1936"/>
    </location>
</feature>
<dbReference type="Proteomes" id="UP000298390">
    <property type="component" value="Unassembled WGS sequence"/>
</dbReference>
<evidence type="ECO:0000313" key="10">
    <source>
        <dbReference type="Proteomes" id="UP000298390"/>
    </source>
</evidence>
<feature type="region of interest" description="Disordered" evidence="6">
    <location>
        <begin position="527"/>
        <end position="735"/>
    </location>
</feature>
<comment type="subcellular location">
    <subcellularLocation>
        <location evidence="1">Nucleus</location>
    </subcellularLocation>
</comment>
<dbReference type="Pfam" id="PF04182">
    <property type="entry name" value="B-block_TFIIIC"/>
    <property type="match status" value="1"/>
</dbReference>
<protein>
    <submittedName>
        <fullName evidence="9">Uncharacterized protein</fullName>
    </submittedName>
</protein>
<dbReference type="GO" id="GO:0000127">
    <property type="term" value="C:transcription factor TFIIIC complex"/>
    <property type="evidence" value="ECO:0007669"/>
    <property type="project" value="InterPro"/>
</dbReference>
<evidence type="ECO:0000313" key="9">
    <source>
        <dbReference type="EMBL" id="TFY63244.1"/>
    </source>
</evidence>
<keyword evidence="2" id="KW-0597">Phosphoprotein</keyword>
<dbReference type="InterPro" id="IPR017956">
    <property type="entry name" value="AT_hook_DNA-bd_motif"/>
</dbReference>
<feature type="domain" description="B-block binding subunit of TFIIIC" evidence="7">
    <location>
        <begin position="164"/>
        <end position="227"/>
    </location>
</feature>
<dbReference type="GO" id="GO:0003677">
    <property type="term" value="F:DNA binding"/>
    <property type="evidence" value="ECO:0007669"/>
    <property type="project" value="UniProtKB-KW"/>
</dbReference>
<evidence type="ECO:0000256" key="3">
    <source>
        <dbReference type="ARBA" id="ARBA00023125"/>
    </source>
</evidence>
<feature type="compositionally biased region" description="Basic residues" evidence="6">
    <location>
        <begin position="600"/>
        <end position="611"/>
    </location>
</feature>
<dbReference type="InterPro" id="IPR007309">
    <property type="entry name" value="TFIIIC_Bblock-bd"/>
</dbReference>
<evidence type="ECO:0000259" key="8">
    <source>
        <dbReference type="Pfam" id="PF20222"/>
    </source>
</evidence>
<dbReference type="GO" id="GO:0005634">
    <property type="term" value="C:nucleus"/>
    <property type="evidence" value="ECO:0007669"/>
    <property type="project" value="UniProtKB-SubCell"/>
</dbReference>
<dbReference type="STRING" id="34475.A0A4Y9YL48"/>
<feature type="compositionally biased region" description="Polar residues" evidence="6">
    <location>
        <begin position="879"/>
        <end position="896"/>
    </location>
</feature>
<proteinExistence type="predicted"/>
<keyword evidence="4" id="KW-0804">Transcription</keyword>
<dbReference type="GO" id="GO:0042791">
    <property type="term" value="P:5S class rRNA transcription by RNA polymerase III"/>
    <property type="evidence" value="ECO:0007669"/>
    <property type="project" value="TreeGrafter"/>
</dbReference>
<dbReference type="EMBL" id="SEKV01000136">
    <property type="protein sequence ID" value="TFY63244.1"/>
    <property type="molecule type" value="Genomic_DNA"/>
</dbReference>
<accession>A0A4Y9YL48</accession>
<feature type="compositionally biased region" description="Low complexity" evidence="6">
    <location>
        <begin position="613"/>
        <end position="633"/>
    </location>
</feature>
<name>A0A4Y9YL48_9APHY</name>
<feature type="region of interest" description="Disordered" evidence="6">
    <location>
        <begin position="1075"/>
        <end position="1099"/>
    </location>
</feature>
<reference evidence="9 10" key="1">
    <citation type="submission" date="2019-01" db="EMBL/GenBank/DDBJ databases">
        <title>Genome sequencing of the rare red list fungi Fomitopsis rosea.</title>
        <authorList>
            <person name="Buettner E."/>
            <person name="Kellner H."/>
        </authorList>
    </citation>
    <scope>NUCLEOTIDE SEQUENCE [LARGE SCALE GENOMIC DNA]</scope>
    <source>
        <strain evidence="9 10">DSM 105464</strain>
    </source>
</reference>
<evidence type="ECO:0000256" key="4">
    <source>
        <dbReference type="ARBA" id="ARBA00023163"/>
    </source>
</evidence>
<dbReference type="SMART" id="SM00384">
    <property type="entry name" value="AT_hook"/>
    <property type="match status" value="3"/>
</dbReference>
<evidence type="ECO:0000256" key="6">
    <source>
        <dbReference type="SAM" id="MobiDB-lite"/>
    </source>
</evidence>
<feature type="compositionally biased region" description="Acidic residues" evidence="6">
    <location>
        <begin position="256"/>
        <end position="268"/>
    </location>
</feature>
<feature type="region of interest" description="Disordered" evidence="6">
    <location>
        <begin position="879"/>
        <end position="937"/>
    </location>
</feature>
<evidence type="ECO:0000256" key="2">
    <source>
        <dbReference type="ARBA" id="ARBA00022553"/>
    </source>
</evidence>
<dbReference type="InterPro" id="IPR044210">
    <property type="entry name" value="Tfc3-like"/>
</dbReference>
<evidence type="ECO:0000256" key="1">
    <source>
        <dbReference type="ARBA" id="ARBA00004123"/>
    </source>
</evidence>
<dbReference type="InterPro" id="IPR036390">
    <property type="entry name" value="WH_DNA-bd_sf"/>
</dbReference>
<comment type="caution">
    <text evidence="9">The sequence shown here is derived from an EMBL/GenBank/DDBJ whole genome shotgun (WGS) entry which is preliminary data.</text>
</comment>
<feature type="compositionally biased region" description="Polar residues" evidence="6">
    <location>
        <begin position="634"/>
        <end position="647"/>
    </location>
</feature>
<keyword evidence="3" id="KW-0238">DNA-binding</keyword>
<feature type="compositionally biased region" description="Low complexity" evidence="6">
    <location>
        <begin position="695"/>
        <end position="711"/>
    </location>
</feature>
<feature type="compositionally biased region" description="Basic and acidic residues" evidence="6">
    <location>
        <begin position="245"/>
        <end position="255"/>
    </location>
</feature>
<gene>
    <name evidence="9" type="ORF">EVJ58_g3365</name>
</gene>
<feature type="region of interest" description="Disordered" evidence="6">
    <location>
        <begin position="245"/>
        <end position="280"/>
    </location>
</feature>
<dbReference type="CDD" id="cd16169">
    <property type="entry name" value="Tau138_eWH"/>
    <property type="match status" value="1"/>
</dbReference>
<dbReference type="PANTHER" id="PTHR15180">
    <property type="entry name" value="GENERAL TRANSCRIPTION FACTOR 3C POLYPEPTIDE 1"/>
    <property type="match status" value="1"/>
</dbReference>
<evidence type="ECO:0000259" key="7">
    <source>
        <dbReference type="Pfam" id="PF04182"/>
    </source>
</evidence>
<dbReference type="PANTHER" id="PTHR15180:SF1">
    <property type="entry name" value="GENERAL TRANSCRIPTION FACTOR 3C POLYPEPTIDE 1"/>
    <property type="match status" value="1"/>
</dbReference>
<dbReference type="SUPFAM" id="SSF46785">
    <property type="entry name" value="Winged helix' DNA-binding domain"/>
    <property type="match status" value="1"/>
</dbReference>
<feature type="region of interest" description="Disordered" evidence="6">
    <location>
        <begin position="1544"/>
        <end position="1578"/>
    </location>
</feature>
<feature type="compositionally biased region" description="Polar residues" evidence="6">
    <location>
        <begin position="1077"/>
        <end position="1087"/>
    </location>
</feature>
<dbReference type="InterPro" id="IPR046488">
    <property type="entry name" value="Sfc3/Tfc3_C"/>
</dbReference>
<organism evidence="9 10">
    <name type="scientific">Rhodofomes roseus</name>
    <dbReference type="NCBI Taxonomy" id="34475"/>
    <lineage>
        <taxon>Eukaryota</taxon>
        <taxon>Fungi</taxon>
        <taxon>Dikarya</taxon>
        <taxon>Basidiomycota</taxon>
        <taxon>Agaricomycotina</taxon>
        <taxon>Agaricomycetes</taxon>
        <taxon>Polyporales</taxon>
        <taxon>Rhodofomes</taxon>
    </lineage>
</organism>
<dbReference type="GO" id="GO:0006384">
    <property type="term" value="P:transcription initiation at RNA polymerase III promoter"/>
    <property type="evidence" value="ECO:0007669"/>
    <property type="project" value="InterPro"/>
</dbReference>
<sequence length="2216" mass="243705">MDELIQHCLRELSYDGDLAFVSIHMLIISRLHAGCDVARLRDFIERFYARRGTTFGQKIDDAYCAFIWAVLVQQPNVRVGVVPEGAGTEVYIAPQKSAKRKAKAKGEEVVEAPPAVLQVVQDAGAQPLDALRREYGDKLRVAVDPDTIFKALTGSHIRDSKLSPMVYTALQLISRGREAGITSVDLARKSGYDPKTCHYLINQLLSLNLVVKRKKTHVSTSTLVHRDLFERDAIWQSIVDEEKQAREAPKQKVAEEGSDEEEDQDESEFSGGPTEQFDPIDERHLSSLELMRGRIVRLLQNSPGLMHASKNLLLKLGFANPTKANRRQFTARCLNEFIRQGVIEKVRVRGKNQKLVTCIHLLDVNDSVARQSQDILPHEVGTTDETEGGDALIMNLTLHRQIIDLLDKSGEKGLTLGDLCNALGNFDRRTVELFLERLHTNSPPPHLADLGIAHNFEYDRRERHYKYWTVAHFRFMAIKEDIPLHPYDVDLATTGGFMDVNESQFFEDEAGHNAYVDGLRLGHLAKASGASKAKRPHKNPVLPDGTIKRGRPRKSAAVPGVEPASPAKMAGVRGKKRKRGDDVDEGAGTVVTNDSEPPSKRKRGRPPKRQQHATAQASSVSAASSADVTIAASKSTSPPALQEQSGVTRGGRRSNRKQTDSTTAEPALGTHADKSVPALPVPRKRGRPRKQPLPDADSTAAAAAASGTTEDAPSRKDCSPGSSRENVEPPPTLEFPTATNVVEVCAHQHQHEDFVAEGTDSARAPLMAGPSASHDIDVVPPLNVDDRTPCVAVPREDEFQSPLRPGLTVVEASSGVEMPSNPPTPTDTNALPDSTSIQFHIPIDPTLLNEGNTSATSHTGSAAKTVRMIVSWPETLLTRSRQVTDAAEPTTSSPEPGNTGAKRAQSETAVQAPLAKRLKSSGGTDGANRDARSKTTLIQARRERELLRVVKDAGGMINISSKDFYDAHAALVEKVTSAGEATSTRIGSRMDKRTVEATMKDLDARGKIKLITTSVKVSTGTTRPIRIAYLPEIPDAELHTFLSGISIQQFPPAAPIKTLEEPVVYGGARHQIARGSSVANDSVQDDVTPTGRKGAHSSSDPLLDAVLNDKNTIAQSHGFIVGRLARARALHLWTTDFLQSETSSVNIVSARERIVAFSFFLNDLPISTYCAVVSSQVQSDELAKLLRSPEGALTPIGQLSPTIRDPLQIGRWRARDRLLGVLEILCRLKVMDPLLSSHSAIPAITVDSTANHPPSFDVAPVETWTPVTAPGYFRLNASAAVHIWALSEDSPPFWKGMSVHSVADSNEYWRQLRIAAQDKAAAKQVPAEELGEPLTGASELGRVLRRPSSWTDSYALSPNQEAFLKQHVELASGDTPLQGRDGDRLDRLCTAISAPKDAVVRFYESLHNKILNEKEKMVRKAERRAEESKARDAQSKAMIAQRAAQAKAQRERDWDDMVAQVHPAPLTDLAAARVRRLRTRFLQSSGKNHEKWESEIAQAIQESIFAADKVLSANKVLLARPVVAPAPPPPVVATAPEKSVRELIASQGPPLAPRQPVRKSKRGKEAKDGDAPASPARRHRFQWNREYDELARDASAIIRARCRGHHRIDLAALSQAFPAVPKNSVRQRIVHFRESPGADTYLQRLEDKWYDIWMQHRGTEVLPDEDPESPSNFDMIAHLEFLRKHVDKNALRVGFVELSRDATFALPCDVEHLTSLWEIQEKPIASPLFDFVWSGSAEEGREKQLALHAFTTDLREMPRVVEYSSDNLFVADTAMKMVLGTPNELYDIQAATGMLHSVGEDAVKAATETMLARGVLSKVVRDPSKSRPGRTLKISDSNQNAIGGSMPQDVFQDAAALEDVLGQDEDPDAWREWSLLSSDGDMAALLDLVSINKINFKVDTSSPQARRPAFDWNSKKADDDDIETGIMVRLSNRTEDTKTTTAVEAIAEPTEVAISPMQQIAFEIPIDPVLSDGVSVDVSPSEPSPVTQHGKTWDGSAAFCQKDTTGLVDCQACLQASKSKLLLTVGDEESEIVNDVLDELQDAVAEGLEKDHIMGIVKRGRVQSALAVLTRITHSDTPLAYWTGYTSMVLVATEHIRPWAVCISQGADGKAMIHPRRWLDIAGRKIVDVWEAALRAIAGVILFRPGVTQAEIRWRLRSVYDRQEVNDVLRYLKDQGHIERRVDAHVGQSIEVGEPDNEEEQHVFWFISGEKHWYEL</sequence>
<dbReference type="Pfam" id="PF20222">
    <property type="entry name" value="DUF6581"/>
    <property type="match status" value="1"/>
</dbReference>
<keyword evidence="5" id="KW-0539">Nucleus</keyword>
<dbReference type="PRINTS" id="PR00929">
    <property type="entry name" value="ATHOOK"/>
</dbReference>